<dbReference type="PaxDb" id="39947-A0A0P0YC60"/>
<evidence type="ECO:0000313" key="3">
    <source>
        <dbReference type="Proteomes" id="UP000059680"/>
    </source>
</evidence>
<accession>A0A0P0YC60</accession>
<sequence>MAIFIVNFIPDTFSSVILCAKKKTGWKWCCFPRQERLFLPSSRPCRLTISALWLNLTGAVQPAGMVKGRGRGRYHEESTTRDGQGRWRR</sequence>
<dbReference type="AlphaFoldDB" id="A0A0P0YC60"/>
<evidence type="ECO:0000256" key="1">
    <source>
        <dbReference type="SAM" id="MobiDB-lite"/>
    </source>
</evidence>
<protein>
    <submittedName>
        <fullName evidence="2">Os12g0595700 protein</fullName>
    </submittedName>
</protein>
<organism evidence="2 3">
    <name type="scientific">Oryza sativa subsp. japonica</name>
    <name type="common">Rice</name>
    <dbReference type="NCBI Taxonomy" id="39947"/>
    <lineage>
        <taxon>Eukaryota</taxon>
        <taxon>Viridiplantae</taxon>
        <taxon>Streptophyta</taxon>
        <taxon>Embryophyta</taxon>
        <taxon>Tracheophyta</taxon>
        <taxon>Spermatophyta</taxon>
        <taxon>Magnoliopsida</taxon>
        <taxon>Liliopsida</taxon>
        <taxon>Poales</taxon>
        <taxon>Poaceae</taxon>
        <taxon>BOP clade</taxon>
        <taxon>Oryzoideae</taxon>
        <taxon>Oryzeae</taxon>
        <taxon>Oryzinae</taxon>
        <taxon>Oryza</taxon>
        <taxon>Oryza sativa</taxon>
    </lineage>
</organism>
<evidence type="ECO:0000313" key="2">
    <source>
        <dbReference type="EMBL" id="BAT17913.1"/>
    </source>
</evidence>
<keyword evidence="3" id="KW-1185">Reference proteome</keyword>
<gene>
    <name evidence="2" type="ordered locus">Os12g0595700</name>
    <name evidence="2" type="ORF">OSNPB_120595700</name>
</gene>
<proteinExistence type="predicted"/>
<dbReference type="InParanoid" id="A0A0P0YC60"/>
<feature type="region of interest" description="Disordered" evidence="1">
    <location>
        <begin position="69"/>
        <end position="89"/>
    </location>
</feature>
<dbReference type="Proteomes" id="UP000059680">
    <property type="component" value="Chromosome 12"/>
</dbReference>
<feature type="compositionally biased region" description="Basic and acidic residues" evidence="1">
    <location>
        <begin position="73"/>
        <end position="89"/>
    </location>
</feature>
<reference evidence="3" key="1">
    <citation type="journal article" date="2005" name="Nature">
        <title>The map-based sequence of the rice genome.</title>
        <authorList>
            <consortium name="International rice genome sequencing project (IRGSP)"/>
            <person name="Matsumoto T."/>
            <person name="Wu J."/>
            <person name="Kanamori H."/>
            <person name="Katayose Y."/>
            <person name="Fujisawa M."/>
            <person name="Namiki N."/>
            <person name="Mizuno H."/>
            <person name="Yamamoto K."/>
            <person name="Antonio B.A."/>
            <person name="Baba T."/>
            <person name="Sakata K."/>
            <person name="Nagamura Y."/>
            <person name="Aoki H."/>
            <person name="Arikawa K."/>
            <person name="Arita K."/>
            <person name="Bito T."/>
            <person name="Chiden Y."/>
            <person name="Fujitsuka N."/>
            <person name="Fukunaka R."/>
            <person name="Hamada M."/>
            <person name="Harada C."/>
            <person name="Hayashi A."/>
            <person name="Hijishita S."/>
            <person name="Honda M."/>
            <person name="Hosokawa S."/>
            <person name="Ichikawa Y."/>
            <person name="Idonuma A."/>
            <person name="Iijima M."/>
            <person name="Ikeda M."/>
            <person name="Ikeno M."/>
            <person name="Ito K."/>
            <person name="Ito S."/>
            <person name="Ito T."/>
            <person name="Ito Y."/>
            <person name="Ito Y."/>
            <person name="Iwabuchi A."/>
            <person name="Kamiya K."/>
            <person name="Karasawa W."/>
            <person name="Kurita K."/>
            <person name="Katagiri S."/>
            <person name="Kikuta A."/>
            <person name="Kobayashi H."/>
            <person name="Kobayashi N."/>
            <person name="Machita K."/>
            <person name="Maehara T."/>
            <person name="Masukawa M."/>
            <person name="Mizubayashi T."/>
            <person name="Mukai Y."/>
            <person name="Nagasaki H."/>
            <person name="Nagata Y."/>
            <person name="Naito S."/>
            <person name="Nakashima M."/>
            <person name="Nakama Y."/>
            <person name="Nakamichi Y."/>
            <person name="Nakamura M."/>
            <person name="Meguro A."/>
            <person name="Negishi M."/>
            <person name="Ohta I."/>
            <person name="Ohta T."/>
            <person name="Okamoto M."/>
            <person name="Ono N."/>
            <person name="Saji S."/>
            <person name="Sakaguchi M."/>
            <person name="Sakai K."/>
            <person name="Shibata M."/>
            <person name="Shimokawa T."/>
            <person name="Song J."/>
            <person name="Takazaki Y."/>
            <person name="Terasawa K."/>
            <person name="Tsugane M."/>
            <person name="Tsuji K."/>
            <person name="Ueda S."/>
            <person name="Waki K."/>
            <person name="Yamagata H."/>
            <person name="Yamamoto M."/>
            <person name="Yamamoto S."/>
            <person name="Yamane H."/>
            <person name="Yoshiki S."/>
            <person name="Yoshihara R."/>
            <person name="Yukawa K."/>
            <person name="Zhong H."/>
            <person name="Yano M."/>
            <person name="Yuan Q."/>
            <person name="Ouyang S."/>
            <person name="Liu J."/>
            <person name="Jones K.M."/>
            <person name="Gansberger K."/>
            <person name="Moffat K."/>
            <person name="Hill J."/>
            <person name="Bera J."/>
            <person name="Fadrosh D."/>
            <person name="Jin S."/>
            <person name="Johri S."/>
            <person name="Kim M."/>
            <person name="Overton L."/>
            <person name="Reardon M."/>
            <person name="Tsitrin T."/>
            <person name="Vuong H."/>
            <person name="Weaver B."/>
            <person name="Ciecko A."/>
            <person name="Tallon L."/>
            <person name="Jackson J."/>
            <person name="Pai G."/>
            <person name="Aken S.V."/>
            <person name="Utterback T."/>
            <person name="Reidmuller S."/>
            <person name="Feldblyum T."/>
            <person name="Hsiao J."/>
            <person name="Zismann V."/>
            <person name="Iobst S."/>
            <person name="de Vazeille A.R."/>
            <person name="Buell C.R."/>
            <person name="Ying K."/>
            <person name="Li Y."/>
            <person name="Lu T."/>
            <person name="Huang Y."/>
            <person name="Zhao Q."/>
            <person name="Feng Q."/>
            <person name="Zhang L."/>
            <person name="Zhu J."/>
            <person name="Weng Q."/>
            <person name="Mu J."/>
            <person name="Lu Y."/>
            <person name="Fan D."/>
            <person name="Liu Y."/>
            <person name="Guan J."/>
            <person name="Zhang Y."/>
            <person name="Yu S."/>
            <person name="Liu X."/>
            <person name="Zhang Y."/>
            <person name="Hong G."/>
            <person name="Han B."/>
            <person name="Choisne N."/>
            <person name="Demange N."/>
            <person name="Orjeda G."/>
            <person name="Samain S."/>
            <person name="Cattolico L."/>
            <person name="Pelletier E."/>
            <person name="Couloux A."/>
            <person name="Segurens B."/>
            <person name="Wincker P."/>
            <person name="D'Hont A."/>
            <person name="Scarpelli C."/>
            <person name="Weissenbach J."/>
            <person name="Salanoubat M."/>
            <person name="Quetier F."/>
            <person name="Yu Y."/>
            <person name="Kim H.R."/>
            <person name="Rambo T."/>
            <person name="Currie J."/>
            <person name="Collura K."/>
            <person name="Luo M."/>
            <person name="Yang T."/>
            <person name="Ammiraju J.S.S."/>
            <person name="Engler F."/>
            <person name="Soderlund C."/>
            <person name="Wing R.A."/>
            <person name="Palmer L.E."/>
            <person name="de la Bastide M."/>
            <person name="Spiegel L."/>
            <person name="Nascimento L."/>
            <person name="Zutavern T."/>
            <person name="O'Shaughnessy A."/>
            <person name="Dike S."/>
            <person name="Dedhia N."/>
            <person name="Preston R."/>
            <person name="Balija V."/>
            <person name="McCombie W.R."/>
            <person name="Chow T."/>
            <person name="Chen H."/>
            <person name="Chung M."/>
            <person name="Chen C."/>
            <person name="Shaw J."/>
            <person name="Wu H."/>
            <person name="Hsiao K."/>
            <person name="Chao Y."/>
            <person name="Chu M."/>
            <person name="Cheng C."/>
            <person name="Hour A."/>
            <person name="Lee P."/>
            <person name="Lin S."/>
            <person name="Lin Y."/>
            <person name="Liou J."/>
            <person name="Liu S."/>
            <person name="Hsing Y."/>
            <person name="Raghuvanshi S."/>
            <person name="Mohanty A."/>
            <person name="Bharti A.K."/>
            <person name="Gaur A."/>
            <person name="Gupta V."/>
            <person name="Kumar D."/>
            <person name="Ravi V."/>
            <person name="Vij S."/>
            <person name="Kapur A."/>
            <person name="Khurana P."/>
            <person name="Khurana P."/>
            <person name="Khurana J.P."/>
            <person name="Tyagi A.K."/>
            <person name="Gaikwad K."/>
            <person name="Singh A."/>
            <person name="Dalal V."/>
            <person name="Srivastava S."/>
            <person name="Dixit A."/>
            <person name="Pal A.K."/>
            <person name="Ghazi I.A."/>
            <person name="Yadav M."/>
            <person name="Pandit A."/>
            <person name="Bhargava A."/>
            <person name="Sureshbabu K."/>
            <person name="Batra K."/>
            <person name="Sharma T.R."/>
            <person name="Mohapatra T."/>
            <person name="Singh N.K."/>
            <person name="Messing J."/>
            <person name="Nelson A.B."/>
            <person name="Fuks G."/>
            <person name="Kavchok S."/>
            <person name="Keizer G."/>
            <person name="Linton E."/>
            <person name="Llaca V."/>
            <person name="Song R."/>
            <person name="Tanyolac B."/>
            <person name="Young S."/>
            <person name="Ho-Il K."/>
            <person name="Hahn J.H."/>
            <person name="Sangsakoo G."/>
            <person name="Vanavichit A."/>
            <person name="de Mattos Luiz.A.T."/>
            <person name="Zimmer P.D."/>
            <person name="Malone G."/>
            <person name="Dellagostin O."/>
            <person name="de Oliveira A.C."/>
            <person name="Bevan M."/>
            <person name="Bancroft I."/>
            <person name="Minx P."/>
            <person name="Cordum H."/>
            <person name="Wilson R."/>
            <person name="Cheng Z."/>
            <person name="Jin W."/>
            <person name="Jiang J."/>
            <person name="Leong S.A."/>
            <person name="Iwama H."/>
            <person name="Gojobori T."/>
            <person name="Itoh T."/>
            <person name="Niimura Y."/>
            <person name="Fujii Y."/>
            <person name="Habara T."/>
            <person name="Sakai H."/>
            <person name="Sato Y."/>
            <person name="Wilson G."/>
            <person name="Kumar K."/>
            <person name="McCouch S."/>
            <person name="Juretic N."/>
            <person name="Hoen D."/>
            <person name="Wright S."/>
            <person name="Bruskiewich R."/>
            <person name="Bureau T."/>
            <person name="Miyao A."/>
            <person name="Hirochika H."/>
            <person name="Nishikawa T."/>
            <person name="Kadowaki K."/>
            <person name="Sugiura M."/>
            <person name="Burr B."/>
            <person name="Sasaki T."/>
        </authorList>
    </citation>
    <scope>NUCLEOTIDE SEQUENCE [LARGE SCALE GENOMIC DNA]</scope>
    <source>
        <strain evidence="3">cv. Nipponbare</strain>
    </source>
</reference>
<reference evidence="2 3" key="2">
    <citation type="journal article" date="2013" name="Plant Cell Physiol.">
        <title>Rice Annotation Project Database (RAP-DB): an integrative and interactive database for rice genomics.</title>
        <authorList>
            <person name="Sakai H."/>
            <person name="Lee S.S."/>
            <person name="Tanaka T."/>
            <person name="Numa H."/>
            <person name="Kim J."/>
            <person name="Kawahara Y."/>
            <person name="Wakimoto H."/>
            <person name="Yang C.C."/>
            <person name="Iwamoto M."/>
            <person name="Abe T."/>
            <person name="Yamada Y."/>
            <person name="Muto A."/>
            <person name="Inokuchi H."/>
            <person name="Ikemura T."/>
            <person name="Matsumoto T."/>
            <person name="Sasaki T."/>
            <person name="Itoh T."/>
        </authorList>
    </citation>
    <scope>NUCLEOTIDE SEQUENCE [LARGE SCALE GENOMIC DNA]</scope>
    <source>
        <strain evidence="3">cv. Nipponbare</strain>
    </source>
</reference>
<dbReference type="EMBL" id="AP014968">
    <property type="protein sequence ID" value="BAT17913.1"/>
    <property type="molecule type" value="Genomic_DNA"/>
</dbReference>
<reference evidence="2 3" key="3">
    <citation type="journal article" date="2013" name="Rice">
        <title>Improvement of the Oryza sativa Nipponbare reference genome using next generation sequence and optical map data.</title>
        <authorList>
            <person name="Kawahara Y."/>
            <person name="de la Bastide M."/>
            <person name="Hamilton J.P."/>
            <person name="Kanamori H."/>
            <person name="McCombie W.R."/>
            <person name="Ouyang S."/>
            <person name="Schwartz D.C."/>
            <person name="Tanaka T."/>
            <person name="Wu J."/>
            <person name="Zhou S."/>
            <person name="Childs K.L."/>
            <person name="Davidson R.M."/>
            <person name="Lin H."/>
            <person name="Quesada-Ocampo L."/>
            <person name="Vaillancourt B."/>
            <person name="Sakai H."/>
            <person name="Lee S.S."/>
            <person name="Kim J."/>
            <person name="Numa H."/>
            <person name="Itoh T."/>
            <person name="Buell C.R."/>
            <person name="Matsumoto T."/>
        </authorList>
    </citation>
    <scope>NUCLEOTIDE SEQUENCE [LARGE SCALE GENOMIC DNA]</scope>
    <source>
        <strain evidence="3">cv. Nipponbare</strain>
    </source>
</reference>
<name>A0A0P0YC60_ORYSJ</name>